<evidence type="ECO:0000313" key="1">
    <source>
        <dbReference type="EMBL" id="GGA17775.1"/>
    </source>
</evidence>
<keyword evidence="2" id="KW-1185">Reference proteome</keyword>
<protein>
    <recommendedName>
        <fullName evidence="3">DUF2884 family protein</fullName>
    </recommendedName>
</protein>
<sequence length="168" mass="17899">MLLTLCTCVAACDMPDFSYSGENGKATLNGNVLTLHVDSSPDATIGSSGDFTVDGKALPLAPAQRGLLVLYYQGVTDIREQASGMKAGIVAAKNAFAAKPDADAKQKLKDTVVSQAHQLTVKMCQDEANLKTVQDQLNAQVPAFKPYGDIFRARSAEDCIKDNDNDND</sequence>
<proteinExistence type="predicted"/>
<organism evidence="1 2">
    <name type="scientific">Dyella nitratireducens</name>
    <dbReference type="NCBI Taxonomy" id="1849580"/>
    <lineage>
        <taxon>Bacteria</taxon>
        <taxon>Pseudomonadati</taxon>
        <taxon>Pseudomonadota</taxon>
        <taxon>Gammaproteobacteria</taxon>
        <taxon>Lysobacterales</taxon>
        <taxon>Rhodanobacteraceae</taxon>
        <taxon>Dyella</taxon>
    </lineage>
</organism>
<reference evidence="2" key="1">
    <citation type="journal article" date="2019" name="Int. J. Syst. Evol. Microbiol.">
        <title>The Global Catalogue of Microorganisms (GCM) 10K type strain sequencing project: providing services to taxonomists for standard genome sequencing and annotation.</title>
        <authorList>
            <consortium name="The Broad Institute Genomics Platform"/>
            <consortium name="The Broad Institute Genome Sequencing Center for Infectious Disease"/>
            <person name="Wu L."/>
            <person name="Ma J."/>
        </authorList>
    </citation>
    <scope>NUCLEOTIDE SEQUENCE [LARGE SCALE GENOMIC DNA]</scope>
    <source>
        <strain evidence="2">CGMCC 1.15439</strain>
    </source>
</reference>
<evidence type="ECO:0000313" key="2">
    <source>
        <dbReference type="Proteomes" id="UP000620046"/>
    </source>
</evidence>
<comment type="caution">
    <text evidence="1">The sequence shown here is derived from an EMBL/GenBank/DDBJ whole genome shotgun (WGS) entry which is preliminary data.</text>
</comment>
<evidence type="ECO:0008006" key="3">
    <source>
        <dbReference type="Google" id="ProtNLM"/>
    </source>
</evidence>
<gene>
    <name evidence="1" type="ORF">GCM10010981_01920</name>
</gene>
<dbReference type="Proteomes" id="UP000620046">
    <property type="component" value="Unassembled WGS sequence"/>
</dbReference>
<accession>A0ABQ1FK41</accession>
<name>A0ABQ1FK41_9GAMM</name>
<dbReference type="EMBL" id="BMJA01000001">
    <property type="protein sequence ID" value="GGA17775.1"/>
    <property type="molecule type" value="Genomic_DNA"/>
</dbReference>